<protein>
    <submittedName>
        <fullName evidence="2">Uncharacterized protein</fullName>
    </submittedName>
</protein>
<dbReference type="Proteomes" id="UP001165289">
    <property type="component" value="Unassembled WGS sequence"/>
</dbReference>
<gene>
    <name evidence="2" type="ORF">LOD99_2288</name>
</gene>
<dbReference type="EMBL" id="JAKMXF010000210">
    <property type="protein sequence ID" value="KAI6654999.1"/>
    <property type="molecule type" value="Genomic_DNA"/>
</dbReference>
<evidence type="ECO:0000313" key="2">
    <source>
        <dbReference type="EMBL" id="KAI6654999.1"/>
    </source>
</evidence>
<feature type="signal peptide" evidence="1">
    <location>
        <begin position="1"/>
        <end position="20"/>
    </location>
</feature>
<feature type="chain" id="PRO_5043630731" evidence="1">
    <location>
        <begin position="21"/>
        <end position="553"/>
    </location>
</feature>
<dbReference type="AlphaFoldDB" id="A0AAV7K2Q5"/>
<reference evidence="2 3" key="1">
    <citation type="journal article" date="2023" name="BMC Biol.">
        <title>The compact genome of the sponge Oopsacas minuta (Hexactinellida) is lacking key metazoan core genes.</title>
        <authorList>
            <person name="Santini S."/>
            <person name="Schenkelaars Q."/>
            <person name="Jourda C."/>
            <person name="Duchesne M."/>
            <person name="Belahbib H."/>
            <person name="Rocher C."/>
            <person name="Selva M."/>
            <person name="Riesgo A."/>
            <person name="Vervoort M."/>
            <person name="Leys S.P."/>
            <person name="Kodjabachian L."/>
            <person name="Le Bivic A."/>
            <person name="Borchiellini C."/>
            <person name="Claverie J.M."/>
            <person name="Renard E."/>
        </authorList>
    </citation>
    <scope>NUCLEOTIDE SEQUENCE [LARGE SCALE GENOMIC DNA]</scope>
    <source>
        <strain evidence="2">SPO-2</strain>
    </source>
</reference>
<comment type="caution">
    <text evidence="2">The sequence shown here is derived from an EMBL/GenBank/DDBJ whole genome shotgun (WGS) entry which is preliminary data.</text>
</comment>
<name>A0AAV7K2Q5_9METZ</name>
<keyword evidence="1" id="KW-0732">Signal</keyword>
<organism evidence="2 3">
    <name type="scientific">Oopsacas minuta</name>
    <dbReference type="NCBI Taxonomy" id="111878"/>
    <lineage>
        <taxon>Eukaryota</taxon>
        <taxon>Metazoa</taxon>
        <taxon>Porifera</taxon>
        <taxon>Hexactinellida</taxon>
        <taxon>Hexasterophora</taxon>
        <taxon>Lyssacinosida</taxon>
        <taxon>Leucopsacidae</taxon>
        <taxon>Oopsacas</taxon>
    </lineage>
</organism>
<proteinExistence type="predicted"/>
<accession>A0AAV7K2Q5</accession>
<evidence type="ECO:0000313" key="3">
    <source>
        <dbReference type="Proteomes" id="UP001165289"/>
    </source>
</evidence>
<keyword evidence="3" id="KW-1185">Reference proteome</keyword>
<sequence length="553" mass="61077">MRLFLLTCVIVFCFIQLVGSQVQTLCRFNKESLPSFLQEGDEAVYAVDLQTQPPTGVNVSIILTPMDSRVTFRTDSVLSFNASNWDQKQRFILFGVNDDDILDSPYPSQVLVESYSNSLNFSTFEGGTFPNANITLLLQDSDRAGADVTIEDDSGSSAIPEGRFSIYQIQIPSIPRANVTLQLSPVQPTIYLSEYTFIFHAGNWNISQAFAVFSVDDEVNQGLTFQSNISFTFTSADPYYSGLVVDEFPVLIEDNDEDSAVLTGVITWIQSDDRYGTEITLSLSLDRYYFPSATQGDIVLLEGAKLDFGDGSSIGPNIELNVTKLYSTNLLASLTISQRYSSACNLDGTPWSIQFSYCCRSKDLIVNGFTTIILESEVNLAEHSSSMIPLFSPLYVRSNSSTLQYMYLPVISSNGHPMQFSLPFSQAYISSQAGAPSWIKIDENTGLITFNTAYLPVSTGSTCFLVDVLDVVADLKTTFQLCQHMINEYIPSPVLLNYNFTNAITTPRVYYGVGETVELEFVVTSQLSLTIEPINPPTSANYASINSNTLYTG</sequence>
<evidence type="ECO:0000256" key="1">
    <source>
        <dbReference type="SAM" id="SignalP"/>
    </source>
</evidence>